<accession>A0A0F8WVN4</accession>
<evidence type="ECO:0008006" key="2">
    <source>
        <dbReference type="Google" id="ProtNLM"/>
    </source>
</evidence>
<sequence length="49" mass="5591">MSQEIVDDWFVCAMCGIETSEGFLHLGKRYCTACFKKVKEQLNSTKEGE</sequence>
<gene>
    <name evidence="1" type="ORF">LCGC14_3020130</name>
</gene>
<name>A0A0F8WVN4_9ZZZZ</name>
<organism evidence="1">
    <name type="scientific">marine sediment metagenome</name>
    <dbReference type="NCBI Taxonomy" id="412755"/>
    <lineage>
        <taxon>unclassified sequences</taxon>
        <taxon>metagenomes</taxon>
        <taxon>ecological metagenomes</taxon>
    </lineage>
</organism>
<protein>
    <recommendedName>
        <fullName evidence="2">LIM zinc-binding domain-containing protein</fullName>
    </recommendedName>
</protein>
<reference evidence="1" key="1">
    <citation type="journal article" date="2015" name="Nature">
        <title>Complex archaea that bridge the gap between prokaryotes and eukaryotes.</title>
        <authorList>
            <person name="Spang A."/>
            <person name="Saw J.H."/>
            <person name="Jorgensen S.L."/>
            <person name="Zaremba-Niedzwiedzka K."/>
            <person name="Martijn J."/>
            <person name="Lind A.E."/>
            <person name="van Eijk R."/>
            <person name="Schleper C."/>
            <person name="Guy L."/>
            <person name="Ettema T.J."/>
        </authorList>
    </citation>
    <scope>NUCLEOTIDE SEQUENCE</scope>
</reference>
<evidence type="ECO:0000313" key="1">
    <source>
        <dbReference type="EMBL" id="KKK60862.1"/>
    </source>
</evidence>
<proteinExistence type="predicted"/>
<dbReference type="AlphaFoldDB" id="A0A0F8WVN4"/>
<comment type="caution">
    <text evidence="1">The sequence shown here is derived from an EMBL/GenBank/DDBJ whole genome shotgun (WGS) entry which is preliminary data.</text>
</comment>
<dbReference type="EMBL" id="LAZR01062760">
    <property type="protein sequence ID" value="KKK60862.1"/>
    <property type="molecule type" value="Genomic_DNA"/>
</dbReference>